<feature type="binding site" evidence="2">
    <location>
        <position position="70"/>
    </location>
    <ligand>
        <name>FAD</name>
        <dbReference type="ChEBI" id="CHEBI:57692"/>
    </ligand>
</feature>
<sequence>MTRRMLGGAVMVRRSGLGSSGQTRLPSASGESVMKLPESLWAASAAPAIDTPPLAGETGADVAIVGGGFTGLSAALHLAEAGKRVIVLEAGEPGWGASGRNGGQVNPGWRMLPSEVAAKYGGNRTPAVLAMLDQASDLVFDLIGRHGIDCDHERPGLVSAGLGRHAKAFLEAWSREWGEQGVKVERLERAALKDLIGTDYYHIGMHDPRGGHVQPLSFARGLARAAIARGAIVHGGTRVHSVHAHGAGWRLAATGGEVEAEHLLLCTNGYSDRLWPGLERSVVPVTSFIAASEPLDEARRRAILPGRHAVAETRRTLHYFRLDRDDRFVMGGRGNFTNGAEPGSVGHLRKMATAIFPALDGVAWTHRWGGRVAVTPDHTPRLFRLARNVHAGLGFNGRGVAMSTMFGTQLTRLVLGEETDMPVESLGLVPRHGLRQFGLTWYLVSGVMRDRLDLQETPPTWT</sequence>
<feature type="domain" description="FAD dependent oxidoreductase" evidence="3">
    <location>
        <begin position="61"/>
        <end position="412"/>
    </location>
</feature>
<reference evidence="4" key="1">
    <citation type="journal article" date="2007" name="Appl. Environ. Microbiol.">
        <title>Widespread occurrence and genomic context of unusually small polyketide synthase genes in microbial consortia associated with marine sponges.</title>
        <authorList>
            <person name="Fieseler L."/>
            <person name="Hentschel U."/>
            <person name="Grozdanov L."/>
            <person name="Schirmer A."/>
            <person name="Wen G."/>
            <person name="Platzer M."/>
            <person name="Hrvatin S."/>
            <person name="Butzke D."/>
            <person name="Zimmermann K."/>
            <person name="Piel J."/>
        </authorList>
    </citation>
    <scope>NUCLEOTIDE SEQUENCE</scope>
</reference>
<protein>
    <submittedName>
        <fullName evidence="4">FAD dependent oxidoreductase</fullName>
    </submittedName>
</protein>
<dbReference type="GO" id="GO:0016491">
    <property type="term" value="F:oxidoreductase activity"/>
    <property type="evidence" value="ECO:0007669"/>
    <property type="project" value="InterPro"/>
</dbReference>
<organism evidence="4">
    <name type="scientific">Aplysina aerophoba bacterial symbiont clone pAPKS18</name>
    <dbReference type="NCBI Taxonomy" id="377637"/>
    <lineage>
        <taxon>Bacteria</taxon>
        <taxon>environmental samples</taxon>
    </lineage>
</organism>
<dbReference type="PRINTS" id="PR00757">
    <property type="entry name" value="AMINEOXDASEF"/>
</dbReference>
<dbReference type="InterPro" id="IPR001613">
    <property type="entry name" value="Flavin_amine_oxidase"/>
</dbReference>
<comment type="cofactor">
    <cofactor evidence="1">
        <name>FAD</name>
        <dbReference type="ChEBI" id="CHEBI:57692"/>
    </cofactor>
</comment>
<name>A4U8Q2_9BACT</name>
<evidence type="ECO:0000256" key="2">
    <source>
        <dbReference type="PIRSR" id="PIRSR601613-1"/>
    </source>
</evidence>
<dbReference type="Gene3D" id="3.50.50.60">
    <property type="entry name" value="FAD/NAD(P)-binding domain"/>
    <property type="match status" value="1"/>
</dbReference>
<feature type="binding site" evidence="2">
    <location>
        <begin position="89"/>
        <end position="90"/>
    </location>
    <ligand>
        <name>FAD</name>
        <dbReference type="ChEBI" id="CHEBI:57692"/>
    </ligand>
</feature>
<dbReference type="Gene3D" id="3.30.9.10">
    <property type="entry name" value="D-Amino Acid Oxidase, subunit A, domain 2"/>
    <property type="match status" value="1"/>
</dbReference>
<dbReference type="GO" id="GO:0005737">
    <property type="term" value="C:cytoplasm"/>
    <property type="evidence" value="ECO:0007669"/>
    <property type="project" value="TreeGrafter"/>
</dbReference>
<proteinExistence type="predicted"/>
<dbReference type="PANTHER" id="PTHR13847:SF281">
    <property type="entry name" value="FAD DEPENDENT OXIDOREDUCTASE DOMAIN-CONTAINING PROTEIN"/>
    <property type="match status" value="1"/>
</dbReference>
<dbReference type="PANTHER" id="PTHR13847">
    <property type="entry name" value="SARCOSINE DEHYDROGENASE-RELATED"/>
    <property type="match status" value="1"/>
</dbReference>
<dbReference type="Pfam" id="PF01266">
    <property type="entry name" value="DAO"/>
    <property type="match status" value="1"/>
</dbReference>
<dbReference type="AlphaFoldDB" id="A4U8Q2"/>
<accession>A4U8Q2</accession>
<dbReference type="InterPro" id="IPR006076">
    <property type="entry name" value="FAD-dep_OxRdtase"/>
</dbReference>
<dbReference type="InterPro" id="IPR036188">
    <property type="entry name" value="FAD/NAD-bd_sf"/>
</dbReference>
<evidence type="ECO:0000313" key="4">
    <source>
        <dbReference type="EMBL" id="ABE03904.1"/>
    </source>
</evidence>
<dbReference type="EMBL" id="DQ438987">
    <property type="protein sequence ID" value="ABE03904.1"/>
    <property type="molecule type" value="Genomic_DNA"/>
</dbReference>
<evidence type="ECO:0000259" key="3">
    <source>
        <dbReference type="Pfam" id="PF01266"/>
    </source>
</evidence>
<evidence type="ECO:0000256" key="1">
    <source>
        <dbReference type="ARBA" id="ARBA00001974"/>
    </source>
</evidence>
<dbReference type="SUPFAM" id="SSF51905">
    <property type="entry name" value="FAD/NAD(P)-binding domain"/>
    <property type="match status" value="1"/>
</dbReference>